<name>X0Z3Y8_9ZZZZ</name>
<evidence type="ECO:0000256" key="3">
    <source>
        <dbReference type="ARBA" id="ARBA00023014"/>
    </source>
</evidence>
<dbReference type="Gene3D" id="3.30.499.10">
    <property type="entry name" value="Aconitase, domain 3"/>
    <property type="match status" value="1"/>
</dbReference>
<dbReference type="InterPro" id="IPR001030">
    <property type="entry name" value="Acoase/IPM_deHydtase_lsu_aba"/>
</dbReference>
<keyword evidence="2" id="KW-0408">Iron</keyword>
<dbReference type="PANTHER" id="PTHR43822:SF2">
    <property type="entry name" value="HOMOACONITASE, MITOCHONDRIAL"/>
    <property type="match status" value="1"/>
</dbReference>
<feature type="domain" description="Aconitase/3-isopropylmalate dehydratase large subunit alpha/beta/alpha" evidence="5">
    <location>
        <begin position="10"/>
        <end position="182"/>
    </location>
</feature>
<reference evidence="6" key="1">
    <citation type="journal article" date="2014" name="Front. Microbiol.">
        <title>High frequency of phylogenetically diverse reductive dehalogenase-homologous genes in deep subseafloor sedimentary metagenomes.</title>
        <authorList>
            <person name="Kawai M."/>
            <person name="Futagami T."/>
            <person name="Toyoda A."/>
            <person name="Takaki Y."/>
            <person name="Nishi S."/>
            <person name="Hori S."/>
            <person name="Arai W."/>
            <person name="Tsubouchi T."/>
            <person name="Morono Y."/>
            <person name="Uchiyama I."/>
            <person name="Ito T."/>
            <person name="Fujiyama A."/>
            <person name="Inagaki F."/>
            <person name="Takami H."/>
        </authorList>
    </citation>
    <scope>NUCLEOTIDE SEQUENCE</scope>
    <source>
        <strain evidence="6">Expedition CK06-06</strain>
    </source>
</reference>
<comment type="caution">
    <text evidence="6">The sequence shown here is derived from an EMBL/GenBank/DDBJ whole genome shotgun (WGS) entry which is preliminary data.</text>
</comment>
<dbReference type="InterPro" id="IPR050067">
    <property type="entry name" value="IPM_dehydratase_rel_enz"/>
</dbReference>
<dbReference type="GO" id="GO:0046872">
    <property type="term" value="F:metal ion binding"/>
    <property type="evidence" value="ECO:0007669"/>
    <property type="project" value="UniProtKB-KW"/>
</dbReference>
<evidence type="ECO:0000259" key="5">
    <source>
        <dbReference type="Pfam" id="PF00330"/>
    </source>
</evidence>
<keyword evidence="4" id="KW-0456">Lyase</keyword>
<keyword evidence="3" id="KW-0411">Iron-sulfur</keyword>
<feature type="non-terminal residue" evidence="6">
    <location>
        <position position="183"/>
    </location>
</feature>
<gene>
    <name evidence="6" type="ORF">S01H4_20402</name>
</gene>
<dbReference type="AlphaFoldDB" id="X0Z3Y8"/>
<sequence>MVNMSKTLIQKIFENHSESKANVGDIIDVTIDARVARDFGGANVVKNLEENNLSIHDSKKTFFTFDCNPGGCDQKYAANQHICRLFARKNGIKVYDINRGIGTHLAFEEDLISPGETFVSTDSHANIMGAIGAFGQGMGDLDIASAFAHGKVWFKVPPTAKIVLKGTPSKTASAKDIVLKMAK</sequence>
<protein>
    <recommendedName>
        <fullName evidence="5">Aconitase/3-isopropylmalate dehydratase large subunit alpha/beta/alpha domain-containing protein</fullName>
    </recommendedName>
</protein>
<evidence type="ECO:0000256" key="1">
    <source>
        <dbReference type="ARBA" id="ARBA00022723"/>
    </source>
</evidence>
<dbReference type="InterPro" id="IPR015931">
    <property type="entry name" value="Acnase/IPM_dHydase_lsu_aba_1/3"/>
</dbReference>
<proteinExistence type="predicted"/>
<dbReference type="Pfam" id="PF00330">
    <property type="entry name" value="Aconitase"/>
    <property type="match status" value="1"/>
</dbReference>
<dbReference type="GO" id="GO:0016829">
    <property type="term" value="F:lyase activity"/>
    <property type="evidence" value="ECO:0007669"/>
    <property type="project" value="UniProtKB-KW"/>
</dbReference>
<dbReference type="PANTHER" id="PTHR43822">
    <property type="entry name" value="HOMOACONITASE, MITOCHONDRIAL-RELATED"/>
    <property type="match status" value="1"/>
</dbReference>
<evidence type="ECO:0000256" key="2">
    <source>
        <dbReference type="ARBA" id="ARBA00023004"/>
    </source>
</evidence>
<dbReference type="GO" id="GO:0051536">
    <property type="term" value="F:iron-sulfur cluster binding"/>
    <property type="evidence" value="ECO:0007669"/>
    <property type="project" value="UniProtKB-KW"/>
</dbReference>
<accession>X0Z3Y8</accession>
<dbReference type="SUPFAM" id="SSF53732">
    <property type="entry name" value="Aconitase iron-sulfur domain"/>
    <property type="match status" value="1"/>
</dbReference>
<keyword evidence="1" id="KW-0479">Metal-binding</keyword>
<evidence type="ECO:0000256" key="4">
    <source>
        <dbReference type="ARBA" id="ARBA00023239"/>
    </source>
</evidence>
<evidence type="ECO:0000313" key="6">
    <source>
        <dbReference type="EMBL" id="GAG64070.1"/>
    </source>
</evidence>
<organism evidence="6">
    <name type="scientific">marine sediment metagenome</name>
    <dbReference type="NCBI Taxonomy" id="412755"/>
    <lineage>
        <taxon>unclassified sequences</taxon>
        <taxon>metagenomes</taxon>
        <taxon>ecological metagenomes</taxon>
    </lineage>
</organism>
<dbReference type="GO" id="GO:0043436">
    <property type="term" value="P:oxoacid metabolic process"/>
    <property type="evidence" value="ECO:0007669"/>
    <property type="project" value="UniProtKB-ARBA"/>
</dbReference>
<dbReference type="EMBL" id="BART01009171">
    <property type="protein sequence ID" value="GAG64070.1"/>
    <property type="molecule type" value="Genomic_DNA"/>
</dbReference>
<dbReference type="InterPro" id="IPR036008">
    <property type="entry name" value="Aconitase_4Fe-4S_dom"/>
</dbReference>